<accession>A0A8J6JGJ3</accession>
<dbReference type="Gene3D" id="2.160.10.10">
    <property type="entry name" value="Hexapeptide repeat proteins"/>
    <property type="match status" value="1"/>
</dbReference>
<comment type="caution">
    <text evidence="1">The sequence shown here is derived from an EMBL/GenBank/DDBJ whole genome shotgun (WGS) entry which is preliminary data.</text>
</comment>
<proteinExistence type="predicted"/>
<gene>
    <name evidence="1" type="ORF">H8S57_08995</name>
</gene>
<dbReference type="PANTHER" id="PTHR13061">
    <property type="entry name" value="DYNACTIN SUBUNIT P25"/>
    <property type="match status" value="1"/>
</dbReference>
<evidence type="ECO:0000313" key="1">
    <source>
        <dbReference type="EMBL" id="MBC5733860.1"/>
    </source>
</evidence>
<sequence length="178" mass="17935">MIQNFQGHTPVLHPTARAADSAALVGSVTLEDRASVWYNAVLRGDECTIRVGRGSNIQDAAILHGDPAFPVTVGRDVTVGHAAILHGCTVEDGCLIGMGAILLNGCVIGAGSLVAAGALVTQNTVIPSGSLVMGAPAKAIRPLRPDEAAKLTESAQTYHALSAGQLPLCGGPTAGGVP</sequence>
<protein>
    <submittedName>
        <fullName evidence="1">Gamma carbonic anhydrase family protein</fullName>
    </submittedName>
</protein>
<dbReference type="InterPro" id="IPR047324">
    <property type="entry name" value="LbH_gamma_CA-like"/>
</dbReference>
<dbReference type="PANTHER" id="PTHR13061:SF29">
    <property type="entry name" value="GAMMA CARBONIC ANHYDRASE-LIKE 1, MITOCHONDRIAL-RELATED"/>
    <property type="match status" value="1"/>
</dbReference>
<evidence type="ECO:0000313" key="2">
    <source>
        <dbReference type="Proteomes" id="UP000661435"/>
    </source>
</evidence>
<dbReference type="EMBL" id="JACOPP010000010">
    <property type="protein sequence ID" value="MBC5733860.1"/>
    <property type="molecule type" value="Genomic_DNA"/>
</dbReference>
<organism evidence="1 2">
    <name type="scientific">Lawsonibacter hominis</name>
    <dbReference type="NCBI Taxonomy" id="2763053"/>
    <lineage>
        <taxon>Bacteria</taxon>
        <taxon>Bacillati</taxon>
        <taxon>Bacillota</taxon>
        <taxon>Clostridia</taxon>
        <taxon>Eubacteriales</taxon>
        <taxon>Oscillospiraceae</taxon>
        <taxon>Lawsonibacter</taxon>
    </lineage>
</organism>
<dbReference type="RefSeq" id="WP_186907746.1">
    <property type="nucleotide sequence ID" value="NZ_JACOPP010000010.1"/>
</dbReference>
<dbReference type="SUPFAM" id="SSF51161">
    <property type="entry name" value="Trimeric LpxA-like enzymes"/>
    <property type="match status" value="1"/>
</dbReference>
<dbReference type="InterPro" id="IPR001451">
    <property type="entry name" value="Hexapep"/>
</dbReference>
<name>A0A8J6JGJ3_9FIRM</name>
<dbReference type="Pfam" id="PF00132">
    <property type="entry name" value="Hexapep"/>
    <property type="match status" value="1"/>
</dbReference>
<reference evidence="1" key="1">
    <citation type="submission" date="2020-08" db="EMBL/GenBank/DDBJ databases">
        <title>Genome public.</title>
        <authorList>
            <person name="Liu C."/>
            <person name="Sun Q."/>
        </authorList>
    </citation>
    <scope>NUCLEOTIDE SEQUENCE</scope>
    <source>
        <strain evidence="1">NSJ-51</strain>
    </source>
</reference>
<dbReference type="InterPro" id="IPR050484">
    <property type="entry name" value="Transf_Hexapept/Carb_Anhydrase"/>
</dbReference>
<dbReference type="CDD" id="cd04645">
    <property type="entry name" value="LbH_gamma_CA_like"/>
    <property type="match status" value="1"/>
</dbReference>
<dbReference type="Proteomes" id="UP000661435">
    <property type="component" value="Unassembled WGS sequence"/>
</dbReference>
<dbReference type="AlphaFoldDB" id="A0A8J6JGJ3"/>
<dbReference type="InterPro" id="IPR011004">
    <property type="entry name" value="Trimer_LpxA-like_sf"/>
</dbReference>
<keyword evidence="2" id="KW-1185">Reference proteome</keyword>